<proteinExistence type="predicted"/>
<accession>A0A150NXH3</accession>
<gene>
    <name evidence="1" type="ORF">SMIM3I_00496</name>
</gene>
<dbReference type="PROSITE" id="PS00726">
    <property type="entry name" value="AP_NUCLEASE_F1_1"/>
    <property type="match status" value="1"/>
</dbReference>
<dbReference type="EMBL" id="LROU01000008">
    <property type="protein sequence ID" value="KYF38177.1"/>
    <property type="molecule type" value="Genomic_DNA"/>
</dbReference>
<evidence type="ECO:0000313" key="2">
    <source>
        <dbReference type="Proteomes" id="UP000075442"/>
    </source>
</evidence>
<dbReference type="AlphaFoldDB" id="A0A150NXH3"/>
<keyword evidence="1" id="KW-0378">Hydrolase</keyword>
<name>A0A150NXH3_STRMT</name>
<sequence>MKLISWNIDSLNAALTSDSARAKLSQEVLQTLIAENADIIAIQETKLSAKGPTKKHLEILAELFPDYETRGVLPKSLPVKAMLEPCSFIRKNLHLLSLSQKSVLLLPWTWKAASSL</sequence>
<dbReference type="GO" id="GO:0003677">
    <property type="term" value="F:DNA binding"/>
    <property type="evidence" value="ECO:0007669"/>
    <property type="project" value="InterPro"/>
</dbReference>
<dbReference type="PATRIC" id="fig|28037.235.peg.220"/>
<comment type="caution">
    <text evidence="1">The sequence shown here is derived from an EMBL/GenBank/DDBJ whole genome shotgun (WGS) entry which is preliminary data.</text>
</comment>
<dbReference type="InterPro" id="IPR036691">
    <property type="entry name" value="Endo/exonu/phosph_ase_sf"/>
</dbReference>
<dbReference type="GO" id="GO:0008311">
    <property type="term" value="F:double-stranded DNA 3'-5' DNA exonuclease activity"/>
    <property type="evidence" value="ECO:0007669"/>
    <property type="project" value="UniProtKB-EC"/>
</dbReference>
<dbReference type="GO" id="GO:0006281">
    <property type="term" value="P:DNA repair"/>
    <property type="evidence" value="ECO:0007669"/>
    <property type="project" value="InterPro"/>
</dbReference>
<organism evidence="1 2">
    <name type="scientific">Streptococcus mitis</name>
    <dbReference type="NCBI Taxonomy" id="28037"/>
    <lineage>
        <taxon>Bacteria</taxon>
        <taxon>Bacillati</taxon>
        <taxon>Bacillota</taxon>
        <taxon>Bacilli</taxon>
        <taxon>Lactobacillales</taxon>
        <taxon>Streptococcaceae</taxon>
        <taxon>Streptococcus</taxon>
        <taxon>Streptococcus mitis group</taxon>
    </lineage>
</organism>
<evidence type="ECO:0000313" key="1">
    <source>
        <dbReference type="EMBL" id="KYF38177.1"/>
    </source>
</evidence>
<dbReference type="SUPFAM" id="SSF56219">
    <property type="entry name" value="DNase I-like"/>
    <property type="match status" value="1"/>
</dbReference>
<protein>
    <submittedName>
        <fullName evidence="1">Exodeoxyribonuclease III</fullName>
        <ecNumber evidence="1">3.1.11.2</ecNumber>
    </submittedName>
</protein>
<reference evidence="1 2" key="1">
    <citation type="submission" date="2016-01" db="EMBL/GenBank/DDBJ databases">
        <title>Highly variable Streptococcus oralis 1 are common among viridans streptococci isolated from primates.</title>
        <authorList>
            <person name="Denapaite D."/>
            <person name="Rieger M."/>
            <person name="Koendgen S."/>
            <person name="Brueckner R."/>
            <person name="Ochigava I."/>
            <person name="Kappeler P."/>
            <person name="Maetz-Rensing K."/>
            <person name="Leendertz F."/>
        </authorList>
    </citation>
    <scope>NUCLEOTIDE SEQUENCE [LARGE SCALE GENOMIC DNA]</scope>
    <source>
        <strain evidence="1 2">M3-1</strain>
    </source>
</reference>
<dbReference type="Proteomes" id="UP000075442">
    <property type="component" value="Unassembled WGS sequence"/>
</dbReference>
<dbReference type="GO" id="GO:0004519">
    <property type="term" value="F:endonuclease activity"/>
    <property type="evidence" value="ECO:0007669"/>
    <property type="project" value="InterPro"/>
</dbReference>
<dbReference type="EC" id="3.1.11.2" evidence="1"/>
<dbReference type="InterPro" id="IPR020847">
    <property type="entry name" value="AP_endonuclease_F1_BS"/>
</dbReference>
<dbReference type="Gene3D" id="3.60.10.10">
    <property type="entry name" value="Endonuclease/exonuclease/phosphatase"/>
    <property type="match status" value="1"/>
</dbReference>